<comment type="caution">
    <text evidence="1">The sequence shown here is derived from an EMBL/GenBank/DDBJ whole genome shotgun (WGS) entry which is preliminary data.</text>
</comment>
<accession>A0ACB9D264</accession>
<organism evidence="1 2">
    <name type="scientific">Cichorium intybus</name>
    <name type="common">Chicory</name>
    <dbReference type="NCBI Taxonomy" id="13427"/>
    <lineage>
        <taxon>Eukaryota</taxon>
        <taxon>Viridiplantae</taxon>
        <taxon>Streptophyta</taxon>
        <taxon>Embryophyta</taxon>
        <taxon>Tracheophyta</taxon>
        <taxon>Spermatophyta</taxon>
        <taxon>Magnoliopsida</taxon>
        <taxon>eudicotyledons</taxon>
        <taxon>Gunneridae</taxon>
        <taxon>Pentapetalae</taxon>
        <taxon>asterids</taxon>
        <taxon>campanulids</taxon>
        <taxon>Asterales</taxon>
        <taxon>Asteraceae</taxon>
        <taxon>Cichorioideae</taxon>
        <taxon>Cichorieae</taxon>
        <taxon>Cichoriinae</taxon>
        <taxon>Cichorium</taxon>
    </lineage>
</organism>
<gene>
    <name evidence="1" type="ORF">L2E82_31127</name>
</gene>
<dbReference type="Proteomes" id="UP001055811">
    <property type="component" value="Linkage Group LG05"/>
</dbReference>
<reference evidence="2" key="1">
    <citation type="journal article" date="2022" name="Mol. Ecol. Resour.">
        <title>The genomes of chicory, endive, great burdock and yacon provide insights into Asteraceae palaeo-polyploidization history and plant inulin production.</title>
        <authorList>
            <person name="Fan W."/>
            <person name="Wang S."/>
            <person name="Wang H."/>
            <person name="Wang A."/>
            <person name="Jiang F."/>
            <person name="Liu H."/>
            <person name="Zhao H."/>
            <person name="Xu D."/>
            <person name="Zhang Y."/>
        </authorList>
    </citation>
    <scope>NUCLEOTIDE SEQUENCE [LARGE SCALE GENOMIC DNA]</scope>
    <source>
        <strain evidence="2">cv. Punajuju</strain>
    </source>
</reference>
<sequence>MFDLKGIGMRHKIESEKAVQVRTVRSKICTTNRTKERRIRLSADTAIRFYDVQDRLGYDRASKAIDWLMKEAKVAIDALNDETQDVNQGYQEPATTTNFNSSETFHGTAYDQNQHNTFLDQTSSFDHHLFGNGVLDPINRFPEETNLFSNSKVSLDFTWNPNCIRGEGYDFVSLEPLQFSFARPDAHTSNSGVNGFCYQQEIQVQEDEYQMDNPVVVPGHNLPSDSSVSHYQD</sequence>
<evidence type="ECO:0000313" key="1">
    <source>
        <dbReference type="EMBL" id="KAI3740657.1"/>
    </source>
</evidence>
<evidence type="ECO:0000313" key="2">
    <source>
        <dbReference type="Proteomes" id="UP001055811"/>
    </source>
</evidence>
<keyword evidence="2" id="KW-1185">Reference proteome</keyword>
<proteinExistence type="predicted"/>
<name>A0ACB9D264_CICIN</name>
<dbReference type="EMBL" id="CM042013">
    <property type="protein sequence ID" value="KAI3740657.1"/>
    <property type="molecule type" value="Genomic_DNA"/>
</dbReference>
<protein>
    <submittedName>
        <fullName evidence="1">Uncharacterized protein</fullName>
    </submittedName>
</protein>
<reference evidence="1 2" key="2">
    <citation type="journal article" date="2022" name="Mol. Ecol. Resour.">
        <title>The genomes of chicory, endive, great burdock and yacon provide insights into Asteraceae paleo-polyploidization history and plant inulin production.</title>
        <authorList>
            <person name="Fan W."/>
            <person name="Wang S."/>
            <person name="Wang H."/>
            <person name="Wang A."/>
            <person name="Jiang F."/>
            <person name="Liu H."/>
            <person name="Zhao H."/>
            <person name="Xu D."/>
            <person name="Zhang Y."/>
        </authorList>
    </citation>
    <scope>NUCLEOTIDE SEQUENCE [LARGE SCALE GENOMIC DNA]</scope>
    <source>
        <strain evidence="2">cv. Punajuju</strain>
        <tissue evidence="1">Leaves</tissue>
    </source>
</reference>